<feature type="domain" description="DUF4412" evidence="3">
    <location>
        <begin position="198"/>
        <end position="249"/>
    </location>
</feature>
<dbReference type="Pfam" id="PF14371">
    <property type="entry name" value="DUF4412"/>
    <property type="match status" value="1"/>
</dbReference>
<feature type="signal peptide" evidence="2">
    <location>
        <begin position="1"/>
        <end position="23"/>
    </location>
</feature>
<protein>
    <submittedName>
        <fullName evidence="4">DUF4412 domain-containing protein</fullName>
    </submittedName>
</protein>
<dbReference type="EMBL" id="JAPAAF010000001">
    <property type="protein sequence ID" value="MCW0481405.1"/>
    <property type="molecule type" value="Genomic_DNA"/>
</dbReference>
<keyword evidence="2" id="KW-0732">Signal</keyword>
<feature type="chain" id="PRO_5041285789" evidence="2">
    <location>
        <begin position="24"/>
        <end position="324"/>
    </location>
</feature>
<feature type="region of interest" description="Disordered" evidence="1">
    <location>
        <begin position="59"/>
        <end position="81"/>
    </location>
</feature>
<keyword evidence="5" id="KW-1185">Reference proteome</keyword>
<dbReference type="AlphaFoldDB" id="A0AA41Y8Z2"/>
<gene>
    <name evidence="4" type="ORF">N2K84_01610</name>
</gene>
<evidence type="ECO:0000313" key="4">
    <source>
        <dbReference type="EMBL" id="MCW0481405.1"/>
    </source>
</evidence>
<evidence type="ECO:0000256" key="1">
    <source>
        <dbReference type="SAM" id="MobiDB-lite"/>
    </source>
</evidence>
<reference evidence="4" key="1">
    <citation type="submission" date="2022-10" db="EMBL/GenBank/DDBJ databases">
        <title>Gaoshiqiia sediminis gen. nov., sp. nov., isolated from coastal sediment.</title>
        <authorList>
            <person name="Yu W.X."/>
            <person name="Mu D.S."/>
            <person name="Du J.Z."/>
            <person name="Liang Y.Q."/>
        </authorList>
    </citation>
    <scope>NUCLEOTIDE SEQUENCE</scope>
    <source>
        <strain evidence="4">A06</strain>
    </source>
</reference>
<proteinExistence type="predicted"/>
<evidence type="ECO:0000313" key="5">
    <source>
        <dbReference type="Proteomes" id="UP001163821"/>
    </source>
</evidence>
<sequence length="324" mass="36736">MKRKKITLLMILFGAVILFPAEANSQNILNKLGKKVQDKISNKVEERVDEKVDNEVDKSLDKVFEGDSASKPESDEKRQQERMGKFMKGLGMSGEPVPVDNAYSFDSKIQMHIESYKGNGEKESDGDFITYVSPSMKNFAYEFVSGDIGTKGKGTFIMDLKNKAMIMLSEEDGKKTGIVYGFDISELNEADYEASEGLDEASIENINMNPYLKKTGRTKTIEGYKCEEYKYDNPEEDTEATFWMSKDVNMATRDWMSSIFKSAAYSHGMPWGFIMESEAINKETKERNIMKVTDIDQNANKKFDLSGYQITNLGSMKIPDMNQE</sequence>
<dbReference type="Proteomes" id="UP001163821">
    <property type="component" value="Unassembled WGS sequence"/>
</dbReference>
<evidence type="ECO:0000256" key="2">
    <source>
        <dbReference type="SAM" id="SignalP"/>
    </source>
</evidence>
<organism evidence="4 5">
    <name type="scientific">Gaoshiqia sediminis</name>
    <dbReference type="NCBI Taxonomy" id="2986998"/>
    <lineage>
        <taxon>Bacteria</taxon>
        <taxon>Pseudomonadati</taxon>
        <taxon>Bacteroidota</taxon>
        <taxon>Bacteroidia</taxon>
        <taxon>Marinilabiliales</taxon>
        <taxon>Prolixibacteraceae</taxon>
        <taxon>Gaoshiqia</taxon>
    </lineage>
</organism>
<accession>A0AA41Y8Z2</accession>
<comment type="caution">
    <text evidence="4">The sequence shown here is derived from an EMBL/GenBank/DDBJ whole genome shotgun (WGS) entry which is preliminary data.</text>
</comment>
<name>A0AA41Y8Z2_9BACT</name>
<evidence type="ECO:0000259" key="3">
    <source>
        <dbReference type="Pfam" id="PF14371"/>
    </source>
</evidence>
<dbReference type="InterPro" id="IPR025524">
    <property type="entry name" value="DUF4412"/>
</dbReference>
<dbReference type="RefSeq" id="WP_282590012.1">
    <property type="nucleotide sequence ID" value="NZ_JAPAAF010000001.1"/>
</dbReference>